<evidence type="ECO:0000259" key="11">
    <source>
        <dbReference type="PROSITE" id="PS50011"/>
    </source>
</evidence>
<dbReference type="InterPro" id="IPR011009">
    <property type="entry name" value="Kinase-like_dom_sf"/>
</dbReference>
<evidence type="ECO:0000256" key="7">
    <source>
        <dbReference type="ARBA" id="ARBA00022777"/>
    </source>
</evidence>
<dbReference type="InterPro" id="IPR028081">
    <property type="entry name" value="Leu-bd"/>
</dbReference>
<keyword evidence="5" id="KW-0732">Signal</keyword>
<organism evidence="12 13">
    <name type="scientific">Streptomyces triticagri</name>
    <dbReference type="NCBI Taxonomy" id="2293568"/>
    <lineage>
        <taxon>Bacteria</taxon>
        <taxon>Bacillati</taxon>
        <taxon>Actinomycetota</taxon>
        <taxon>Actinomycetes</taxon>
        <taxon>Kitasatosporales</taxon>
        <taxon>Streptomycetaceae</taxon>
        <taxon>Streptomyces</taxon>
    </lineage>
</organism>
<comment type="similarity">
    <text evidence="1">Belongs to the leucine-binding protein family.</text>
</comment>
<dbReference type="PROSITE" id="PS00107">
    <property type="entry name" value="PROTEIN_KINASE_ATP"/>
    <property type="match status" value="1"/>
</dbReference>
<accession>A0A372M488</accession>
<evidence type="ECO:0000256" key="10">
    <source>
        <dbReference type="SAM" id="MobiDB-lite"/>
    </source>
</evidence>
<gene>
    <name evidence="12" type="ORF">DY218_15910</name>
</gene>
<dbReference type="SUPFAM" id="SSF56112">
    <property type="entry name" value="Protein kinase-like (PK-like)"/>
    <property type="match status" value="1"/>
</dbReference>
<dbReference type="PANTHER" id="PTHR43289:SF6">
    <property type="entry name" value="SERINE_THREONINE-PROTEIN KINASE NEKL-3"/>
    <property type="match status" value="1"/>
</dbReference>
<evidence type="ECO:0000313" key="13">
    <source>
        <dbReference type="Proteomes" id="UP000263094"/>
    </source>
</evidence>
<sequence>MGIETGVVLGGKYRLDARLGAGGMGTVWRARDEMLARDVAVKTLQPATESGPGADYEAAVRRFRREARAAGVLDSAHVVPVHDLGTFREPGAPPVPYLVMQLVTGQSLAERLAEESPLAVSLTARVGAQVCQALTAAHAAGVVHRDIKPSNIMLSDGGPAKVVDFGIAKFVADITGNAVTEPDGPAIGSVHYMSPERFRGGEPVTACDLYGLGCVLYEMLTGSPPFTGDTGVEIMQAHFTRAPRAVRSTRPGVPAELDKLVAELLAKTPDARPTAAEAGLILQRLAQELAAATGGHARHTVPPPAPKWRLPRQRWIRAGLVAGAGAAAVALVAGLVHGLGDDQDDKPAGGGAARVIAVVGDFNGEGKPGAKSAYHSVRLALRQAKDLEVPVKVVKHDDSGTADGAERVARRLVDDDRVVAVIGPVGDPGSELMEKASKTYAQAGVVLINPWQQQTGDLGATTYQLMGNQQTKLDATVALLERLHGADLVKGVQYLSDGTDTGTQEMGRYFGATVKSGFPSTSSIDADELAANVRAAMRNDYNVVYYTGNQAMFRKVDTELTKAGFRGLRLTDDASLDGEYQVKSRWLATRDYCSWNDRFDTDYEDAYGDTASLGGVEAYDAAVVVLTALRETPARADHADVRQSMTRTIGELSPKGQCHPDLRFGRDGYLLNPITFLDLYETGDSTNSEIGDISDAEATDQAEKLLK</sequence>
<evidence type="ECO:0000256" key="2">
    <source>
        <dbReference type="ARBA" id="ARBA00012513"/>
    </source>
</evidence>
<feature type="region of interest" description="Disordered" evidence="10">
    <location>
        <begin position="688"/>
        <end position="707"/>
    </location>
</feature>
<dbReference type="PROSITE" id="PS50011">
    <property type="entry name" value="PROTEIN_KINASE_DOM"/>
    <property type="match status" value="1"/>
</dbReference>
<name>A0A372M488_9ACTN</name>
<dbReference type="Pfam" id="PF13458">
    <property type="entry name" value="Peripla_BP_6"/>
    <property type="match status" value="1"/>
</dbReference>
<dbReference type="EC" id="2.7.11.1" evidence="2"/>
<evidence type="ECO:0000313" key="12">
    <source>
        <dbReference type="EMBL" id="RFU85701.1"/>
    </source>
</evidence>
<dbReference type="EMBL" id="QUAK01000086">
    <property type="protein sequence ID" value="RFU85701.1"/>
    <property type="molecule type" value="Genomic_DNA"/>
</dbReference>
<evidence type="ECO:0000256" key="3">
    <source>
        <dbReference type="ARBA" id="ARBA00022527"/>
    </source>
</evidence>
<dbReference type="GO" id="GO:0004674">
    <property type="term" value="F:protein serine/threonine kinase activity"/>
    <property type="evidence" value="ECO:0007669"/>
    <property type="project" value="UniProtKB-KW"/>
</dbReference>
<keyword evidence="7" id="KW-0418">Kinase</keyword>
<comment type="caution">
    <text evidence="12">The sequence shown here is derived from an EMBL/GenBank/DDBJ whole genome shotgun (WGS) entry which is preliminary data.</text>
</comment>
<feature type="binding site" evidence="9">
    <location>
        <position position="42"/>
    </location>
    <ligand>
        <name>ATP</name>
        <dbReference type="ChEBI" id="CHEBI:30616"/>
    </ligand>
</feature>
<keyword evidence="6 9" id="KW-0547">Nucleotide-binding</keyword>
<dbReference type="SMART" id="SM00220">
    <property type="entry name" value="S_TKc"/>
    <property type="match status" value="1"/>
</dbReference>
<dbReference type="GO" id="GO:0005524">
    <property type="term" value="F:ATP binding"/>
    <property type="evidence" value="ECO:0007669"/>
    <property type="project" value="UniProtKB-UniRule"/>
</dbReference>
<keyword evidence="13" id="KW-1185">Reference proteome</keyword>
<dbReference type="Gene3D" id="1.10.510.10">
    <property type="entry name" value="Transferase(Phosphotransferase) domain 1"/>
    <property type="match status" value="1"/>
</dbReference>
<dbReference type="InterPro" id="IPR028082">
    <property type="entry name" value="Peripla_BP_I"/>
</dbReference>
<dbReference type="InterPro" id="IPR000719">
    <property type="entry name" value="Prot_kinase_dom"/>
</dbReference>
<dbReference type="OrthoDB" id="9762169at2"/>
<keyword evidence="3" id="KW-0723">Serine/threonine-protein kinase</keyword>
<dbReference type="PANTHER" id="PTHR43289">
    <property type="entry name" value="MITOGEN-ACTIVATED PROTEIN KINASE KINASE KINASE 20-RELATED"/>
    <property type="match status" value="1"/>
</dbReference>
<evidence type="ECO:0000256" key="9">
    <source>
        <dbReference type="PROSITE-ProRule" id="PRU10141"/>
    </source>
</evidence>
<dbReference type="RefSeq" id="WP_128556685.1">
    <property type="nucleotide sequence ID" value="NZ_QUAK01000086.1"/>
</dbReference>
<protein>
    <recommendedName>
        <fullName evidence="2">non-specific serine/threonine protein kinase</fullName>
        <ecNumber evidence="2">2.7.11.1</ecNumber>
    </recommendedName>
</protein>
<dbReference type="FunFam" id="1.10.510.10:FF:000021">
    <property type="entry name" value="Serine/threonine protein kinase"/>
    <property type="match status" value="1"/>
</dbReference>
<evidence type="ECO:0000256" key="5">
    <source>
        <dbReference type="ARBA" id="ARBA00022729"/>
    </source>
</evidence>
<dbReference type="Proteomes" id="UP000263094">
    <property type="component" value="Unassembled WGS sequence"/>
</dbReference>
<keyword evidence="4" id="KW-0808">Transferase</keyword>
<dbReference type="CDD" id="cd14014">
    <property type="entry name" value="STKc_PknB_like"/>
    <property type="match status" value="1"/>
</dbReference>
<evidence type="ECO:0000256" key="8">
    <source>
        <dbReference type="ARBA" id="ARBA00022840"/>
    </source>
</evidence>
<proteinExistence type="inferred from homology"/>
<dbReference type="Gene3D" id="3.30.200.20">
    <property type="entry name" value="Phosphorylase Kinase, domain 1"/>
    <property type="match status" value="1"/>
</dbReference>
<dbReference type="SUPFAM" id="SSF53822">
    <property type="entry name" value="Periplasmic binding protein-like I"/>
    <property type="match status" value="1"/>
</dbReference>
<reference evidence="12 13" key="1">
    <citation type="submission" date="2018-08" db="EMBL/GenBank/DDBJ databases">
        <title>Isolation, diversity and antifungal activity of Actinobacteria from wheat.</title>
        <authorList>
            <person name="Han C."/>
        </authorList>
    </citation>
    <scope>NUCLEOTIDE SEQUENCE [LARGE SCALE GENOMIC DNA]</scope>
    <source>
        <strain evidence="12 13">NEAU-YY421</strain>
    </source>
</reference>
<dbReference type="InterPro" id="IPR017441">
    <property type="entry name" value="Protein_kinase_ATP_BS"/>
</dbReference>
<dbReference type="InterPro" id="IPR008271">
    <property type="entry name" value="Ser/Thr_kinase_AS"/>
</dbReference>
<keyword evidence="8 9" id="KW-0067">ATP-binding</keyword>
<dbReference type="PROSITE" id="PS00108">
    <property type="entry name" value="PROTEIN_KINASE_ST"/>
    <property type="match status" value="1"/>
</dbReference>
<dbReference type="Gene3D" id="3.40.50.2300">
    <property type="match status" value="2"/>
</dbReference>
<evidence type="ECO:0000256" key="1">
    <source>
        <dbReference type="ARBA" id="ARBA00010062"/>
    </source>
</evidence>
<evidence type="ECO:0000256" key="6">
    <source>
        <dbReference type="ARBA" id="ARBA00022741"/>
    </source>
</evidence>
<evidence type="ECO:0000256" key="4">
    <source>
        <dbReference type="ARBA" id="ARBA00022679"/>
    </source>
</evidence>
<dbReference type="Pfam" id="PF00069">
    <property type="entry name" value="Pkinase"/>
    <property type="match status" value="1"/>
</dbReference>
<dbReference type="AlphaFoldDB" id="A0A372M488"/>
<feature type="domain" description="Protein kinase" evidence="11">
    <location>
        <begin position="13"/>
        <end position="285"/>
    </location>
</feature>